<dbReference type="Pfam" id="PF25534">
    <property type="entry name" value="DUF7918"/>
    <property type="match status" value="1"/>
</dbReference>
<sequence length="223" mass="25431">MKLLGNSLRVTVRAGALVKPEISQREYLTPLKKRVSCYIKAVPGEKFNIVVSPGERIDDAKLFWIIVYVDGVLVDDHVHVFHPAVVSPLAVYAYYGYVDQTDEETDGRWYMNPLCFKHPKYPETTVCPNGDEARGEIKICFIPCERCRPEESTPFEHRAGYRENKAKSANDFGVEARGGTKVAIAPHIDWPFGHRVKQGATSYEAVFRYRSERWLSNRSLYAD</sequence>
<dbReference type="AlphaFoldDB" id="A0A316YRG3"/>
<dbReference type="EMBL" id="KZ819635">
    <property type="protein sequence ID" value="PWN91258.1"/>
    <property type="molecule type" value="Genomic_DNA"/>
</dbReference>
<keyword evidence="3" id="KW-1185">Reference proteome</keyword>
<accession>A0A316YRG3</accession>
<protein>
    <recommendedName>
        <fullName evidence="1">DUF7918 domain-containing protein</fullName>
    </recommendedName>
</protein>
<dbReference type="RefSeq" id="XP_025378456.1">
    <property type="nucleotide sequence ID" value="XM_025519920.1"/>
</dbReference>
<reference evidence="2" key="1">
    <citation type="journal article" date="2018" name="Mol. Biol. Evol.">
        <title>Broad Genomic Sampling Reveals a Smut Pathogenic Ancestry of the Fungal Clade Ustilaginomycotina.</title>
        <authorList>
            <person name="Kijpornyongpan T."/>
            <person name="Mondo S.J."/>
            <person name="Barry K."/>
            <person name="Sandor L."/>
            <person name="Lee J."/>
            <person name="Lipzen A."/>
            <person name="Pangilinan J."/>
            <person name="LaButti K."/>
            <person name="Hainaut M."/>
            <person name="Henrissat B."/>
            <person name="Grigoriev I.V."/>
            <person name="Spatafora J.W."/>
            <person name="Aime M.C."/>
        </authorList>
    </citation>
    <scope>NUCLEOTIDE SEQUENCE [LARGE SCALE GENOMIC DNA]</scope>
    <source>
        <strain evidence="2">MCA 4198</strain>
    </source>
</reference>
<evidence type="ECO:0000259" key="1">
    <source>
        <dbReference type="Pfam" id="PF25534"/>
    </source>
</evidence>
<evidence type="ECO:0000313" key="3">
    <source>
        <dbReference type="Proteomes" id="UP000245768"/>
    </source>
</evidence>
<name>A0A316YRG3_9BASI</name>
<feature type="domain" description="DUF7918" evidence="1">
    <location>
        <begin position="32"/>
        <end position="214"/>
    </location>
</feature>
<organism evidence="2 3">
    <name type="scientific">Acaromyces ingoldii</name>
    <dbReference type="NCBI Taxonomy" id="215250"/>
    <lineage>
        <taxon>Eukaryota</taxon>
        <taxon>Fungi</taxon>
        <taxon>Dikarya</taxon>
        <taxon>Basidiomycota</taxon>
        <taxon>Ustilaginomycotina</taxon>
        <taxon>Exobasidiomycetes</taxon>
        <taxon>Exobasidiales</taxon>
        <taxon>Cryptobasidiaceae</taxon>
        <taxon>Acaromyces</taxon>
    </lineage>
</organism>
<dbReference type="GeneID" id="37041836"/>
<dbReference type="InParanoid" id="A0A316YRG3"/>
<dbReference type="Proteomes" id="UP000245768">
    <property type="component" value="Unassembled WGS sequence"/>
</dbReference>
<dbReference type="InterPro" id="IPR057678">
    <property type="entry name" value="DUF7918"/>
</dbReference>
<gene>
    <name evidence="2" type="ORF">FA10DRAFT_258675</name>
</gene>
<proteinExistence type="predicted"/>
<evidence type="ECO:0000313" key="2">
    <source>
        <dbReference type="EMBL" id="PWN91258.1"/>
    </source>
</evidence>